<feature type="compositionally biased region" description="Basic and acidic residues" evidence="6">
    <location>
        <begin position="563"/>
        <end position="581"/>
    </location>
</feature>
<protein>
    <submittedName>
        <fullName evidence="8">Acyl-CoA-binding protein</fullName>
    </submittedName>
</protein>
<proteinExistence type="inferred from homology"/>
<feature type="compositionally biased region" description="Low complexity" evidence="6">
    <location>
        <begin position="153"/>
        <end position="165"/>
    </location>
</feature>
<dbReference type="Proteomes" id="UP000002009">
    <property type="component" value="Chromosome 1"/>
</dbReference>
<dbReference type="EMBL" id="CP001574">
    <property type="protein sequence ID" value="ACO68667.1"/>
    <property type="molecule type" value="Genomic_DNA"/>
</dbReference>
<organism evidence="8 9">
    <name type="scientific">Micromonas commoda (strain RCC299 / NOUM17 / CCMP2709)</name>
    <name type="common">Picoplanktonic green alga</name>
    <dbReference type="NCBI Taxonomy" id="296587"/>
    <lineage>
        <taxon>Eukaryota</taxon>
        <taxon>Viridiplantae</taxon>
        <taxon>Chlorophyta</taxon>
        <taxon>Mamiellophyceae</taxon>
        <taxon>Mamiellales</taxon>
        <taxon>Mamiellaceae</taxon>
        <taxon>Micromonas</taxon>
    </lineage>
</organism>
<dbReference type="InterPro" id="IPR015915">
    <property type="entry name" value="Kelch-typ_b-propeller"/>
</dbReference>
<evidence type="ECO:0000256" key="4">
    <source>
        <dbReference type="ARBA" id="ARBA00023121"/>
    </source>
</evidence>
<dbReference type="InterPro" id="IPR000582">
    <property type="entry name" value="Acyl-CoA-binding_protein"/>
</dbReference>
<evidence type="ECO:0000256" key="6">
    <source>
        <dbReference type="SAM" id="MobiDB-lite"/>
    </source>
</evidence>
<dbReference type="InterPro" id="IPR006652">
    <property type="entry name" value="Kelch_1"/>
</dbReference>
<dbReference type="InterPro" id="IPR014352">
    <property type="entry name" value="FERM/acyl-CoA-bd_prot_sf"/>
</dbReference>
<dbReference type="GO" id="GO:0000062">
    <property type="term" value="F:fatty-acyl-CoA binding"/>
    <property type="evidence" value="ECO:0007669"/>
    <property type="project" value="InterPro"/>
</dbReference>
<comment type="similarity">
    <text evidence="1">Belongs to the ACBP family.</text>
</comment>
<keyword evidence="4" id="KW-0446">Lipid-binding</keyword>
<dbReference type="eggNOG" id="KOG0379">
    <property type="taxonomic scope" value="Eukaryota"/>
</dbReference>
<evidence type="ECO:0000313" key="8">
    <source>
        <dbReference type="EMBL" id="ACO68667.1"/>
    </source>
</evidence>
<gene>
    <name evidence="8" type="primary">ACBP</name>
    <name evidence="8" type="ORF">MICPUN_54790</name>
</gene>
<dbReference type="SUPFAM" id="SSF47027">
    <property type="entry name" value="Acyl-CoA binding protein"/>
    <property type="match status" value="1"/>
</dbReference>
<reference evidence="8 9" key="1">
    <citation type="journal article" date="2009" name="Science">
        <title>Green evolution and dynamic adaptations revealed by genomes of the marine picoeukaryotes Micromonas.</title>
        <authorList>
            <person name="Worden A.Z."/>
            <person name="Lee J.H."/>
            <person name="Mock T."/>
            <person name="Rouze P."/>
            <person name="Simmons M.P."/>
            <person name="Aerts A.L."/>
            <person name="Allen A.E."/>
            <person name="Cuvelier M.L."/>
            <person name="Derelle E."/>
            <person name="Everett M.V."/>
            <person name="Foulon E."/>
            <person name="Grimwood J."/>
            <person name="Gundlach H."/>
            <person name="Henrissat B."/>
            <person name="Napoli C."/>
            <person name="McDonald S.M."/>
            <person name="Parker M.S."/>
            <person name="Rombauts S."/>
            <person name="Salamov A."/>
            <person name="Von Dassow P."/>
            <person name="Badger J.H."/>
            <person name="Coutinho P.M."/>
            <person name="Demir E."/>
            <person name="Dubchak I."/>
            <person name="Gentemann C."/>
            <person name="Eikrem W."/>
            <person name="Gready J.E."/>
            <person name="John U."/>
            <person name="Lanier W."/>
            <person name="Lindquist E.A."/>
            <person name="Lucas S."/>
            <person name="Mayer K.F."/>
            <person name="Moreau H."/>
            <person name="Not F."/>
            <person name="Otillar R."/>
            <person name="Panaud O."/>
            <person name="Pangilinan J."/>
            <person name="Paulsen I."/>
            <person name="Piegu B."/>
            <person name="Poliakov A."/>
            <person name="Robbens S."/>
            <person name="Schmutz J."/>
            <person name="Toulza E."/>
            <person name="Wyss T."/>
            <person name="Zelensky A."/>
            <person name="Zhou K."/>
            <person name="Armbrust E.V."/>
            <person name="Bhattacharya D."/>
            <person name="Goodenough U.W."/>
            <person name="Van de Peer Y."/>
            <person name="Grigoriev I.V."/>
        </authorList>
    </citation>
    <scope>NUCLEOTIDE SEQUENCE [LARGE SCALE GENOMIC DNA]</scope>
    <source>
        <strain evidence="9">RCC299 / NOUM17</strain>
    </source>
</reference>
<evidence type="ECO:0000256" key="1">
    <source>
        <dbReference type="ARBA" id="ARBA00005567"/>
    </source>
</evidence>
<dbReference type="InterPro" id="IPR035984">
    <property type="entry name" value="Acyl-CoA-binding_sf"/>
</dbReference>
<dbReference type="Pfam" id="PF00887">
    <property type="entry name" value="ACBP"/>
    <property type="match status" value="1"/>
</dbReference>
<dbReference type="AlphaFoldDB" id="C1FF12"/>
<feature type="region of interest" description="Disordered" evidence="6">
    <location>
        <begin position="131"/>
        <end position="189"/>
    </location>
</feature>
<dbReference type="SUPFAM" id="SSF117281">
    <property type="entry name" value="Kelch motif"/>
    <property type="match status" value="1"/>
</dbReference>
<dbReference type="STRING" id="296587.C1FF12"/>
<dbReference type="FunCoup" id="C1FF12">
    <property type="interactions" value="1925"/>
</dbReference>
<evidence type="ECO:0000256" key="5">
    <source>
        <dbReference type="SAM" id="Coils"/>
    </source>
</evidence>
<dbReference type="OMA" id="NQWTAPL"/>
<keyword evidence="5" id="KW-0175">Coiled coil</keyword>
<feature type="domain" description="ACB" evidence="7">
    <location>
        <begin position="7"/>
        <end position="94"/>
    </location>
</feature>
<dbReference type="Pfam" id="PF24681">
    <property type="entry name" value="Kelch_KLHDC2_KLHL20_DRC7"/>
    <property type="match status" value="1"/>
</dbReference>
<name>C1FF12_MICCC</name>
<feature type="region of interest" description="Disordered" evidence="6">
    <location>
        <begin position="653"/>
        <end position="696"/>
    </location>
</feature>
<keyword evidence="9" id="KW-1185">Reference proteome</keyword>
<sequence length="696" mass="74091">MAHKLPFPDRFYAAVGFAANPPLGSRAVSDETRLLLYALYQQVTAGPCTTPKPFWNQLERAKWNSWNSLGSLSTIDAMRMYVSGIEDENPDWYDLVTNDGDEERVREVAEAAAEAVAAAGMDAKAQLARLDDRGDGGQKDQPSPRTPGPPPAGRRSLGRSPRPSADNLTQSVSRSSLSSRDPPLDPAVAKIPCLEDGTWTDVTYAVGGAKPRGRSGHASVRIGASEVWTVGGVRNGRRIADVCVFDTIKMEWASDDELRCSMKPGEVDVAHLTGWPARSGHAAVAFGTKILVIGGHTREDDPVDAQCEVWVLETTSREWSRLKVEGDAPCARGGHTATMVEGKGGRNPRVVVFGGEDRRGRLLDDARVLDLTKMRWIEDERTRTNKAPRGRGVKAPTWPAARSGHVACCFGYGSPDVYVFGGVKAGGAGEPTDELFCLNSMTMTWHRLNPAGVVPAPRTNSAGCVLDDGIWLIIGGGNGGGGLADTVGLKLANPRGVGANQVSGLEWFTAGEVQRGSALAAEGMTCVSVGGNPGECGAIIAFGGYDGRRYSNCTHAMRRPGRARMDTRGETKPREAAHEVGDASGHSARSVASPGVVAAMSRSNNGSAVSLRRVSSENSEIRRLRSENEAAKEALRRANERLAELGAAPIDFVIGDESGSGDKRSPPPPTRRRGLWAFISGGDADDVDSGYDSPAR</sequence>
<dbReference type="PANTHER" id="PTHR46093:SF3">
    <property type="entry name" value="ACYL-COA-BINDING DOMAIN-CONTAINING PROTEIN 4"/>
    <property type="match status" value="1"/>
</dbReference>
<keyword evidence="2" id="KW-0880">Kelch repeat</keyword>
<accession>C1FF12</accession>
<evidence type="ECO:0000256" key="3">
    <source>
        <dbReference type="ARBA" id="ARBA00022737"/>
    </source>
</evidence>
<dbReference type="Gene3D" id="2.120.10.80">
    <property type="entry name" value="Kelch-type beta propeller"/>
    <property type="match status" value="2"/>
</dbReference>
<dbReference type="SMART" id="SM00612">
    <property type="entry name" value="Kelch"/>
    <property type="match status" value="2"/>
</dbReference>
<dbReference type="PANTHER" id="PTHR46093">
    <property type="entry name" value="ACYL-COA-BINDING DOMAIN-CONTAINING PROTEIN 5"/>
    <property type="match status" value="1"/>
</dbReference>
<dbReference type="PROSITE" id="PS51228">
    <property type="entry name" value="ACB_2"/>
    <property type="match status" value="1"/>
</dbReference>
<keyword evidence="3" id="KW-0677">Repeat</keyword>
<evidence type="ECO:0000256" key="2">
    <source>
        <dbReference type="ARBA" id="ARBA00022441"/>
    </source>
</evidence>
<dbReference type="eggNOG" id="KOG0817">
    <property type="taxonomic scope" value="Eukaryota"/>
</dbReference>
<dbReference type="GeneID" id="8249958"/>
<feature type="coiled-coil region" evidence="5">
    <location>
        <begin position="614"/>
        <end position="648"/>
    </location>
</feature>
<dbReference type="KEGG" id="mis:MICPUN_54790"/>
<dbReference type="InParanoid" id="C1FF12"/>
<feature type="region of interest" description="Disordered" evidence="6">
    <location>
        <begin position="559"/>
        <end position="589"/>
    </location>
</feature>
<dbReference type="RefSeq" id="XP_002507409.1">
    <property type="nucleotide sequence ID" value="XM_002507363.1"/>
</dbReference>
<evidence type="ECO:0000259" key="7">
    <source>
        <dbReference type="PROSITE" id="PS51228"/>
    </source>
</evidence>
<dbReference type="OrthoDB" id="10251809at2759"/>
<evidence type="ECO:0000313" key="9">
    <source>
        <dbReference type="Proteomes" id="UP000002009"/>
    </source>
</evidence>
<dbReference type="Gene3D" id="1.20.80.10">
    <property type="match status" value="1"/>
</dbReference>